<sequence>MRMLDESTSSQTDADTPVTLADQQNINAFSRLNSRVDEIQDELEQLAKKKEDLEEVETEMELVDEDETVMYKLDSTFLHLPASEVLALLQTSLDKVRTEVDRLEEEKQKCDEGMEGLKKELYAKFGNSINLERGD</sequence>
<dbReference type="InterPro" id="IPR016661">
    <property type="entry name" value="PFDN4"/>
</dbReference>
<dbReference type="Proteomes" id="UP000243876">
    <property type="component" value="Unassembled WGS sequence"/>
</dbReference>
<dbReference type="PANTHER" id="PTHR21100:SF9">
    <property type="entry name" value="PREFOLDIN SUBUNIT 4"/>
    <property type="match status" value="1"/>
</dbReference>
<evidence type="ECO:0000256" key="4">
    <source>
        <dbReference type="PIRNR" id="PIRNR016477"/>
    </source>
</evidence>
<dbReference type="GO" id="GO:0006457">
    <property type="term" value="P:protein folding"/>
    <property type="evidence" value="ECO:0007669"/>
    <property type="project" value="UniProtKB-UniRule"/>
</dbReference>
<dbReference type="SUPFAM" id="SSF46579">
    <property type="entry name" value="Prefoldin"/>
    <property type="match status" value="1"/>
</dbReference>
<reference evidence="8" key="1">
    <citation type="submission" date="2015-02" db="EMBL/GenBank/DDBJ databases">
        <authorList>
            <person name="Gon?alves P."/>
        </authorList>
    </citation>
    <scope>NUCLEOTIDE SEQUENCE [LARGE SCALE GENOMIC DNA]</scope>
</reference>
<dbReference type="GO" id="GO:0016272">
    <property type="term" value="C:prefoldin complex"/>
    <property type="evidence" value="ECO:0007669"/>
    <property type="project" value="UniProtKB-UniRule"/>
</dbReference>
<dbReference type="FunFam" id="1.10.287.370:FF:000005">
    <property type="entry name" value="Prefoldin subunit 4"/>
    <property type="match status" value="1"/>
</dbReference>
<comment type="subunit">
    <text evidence="4">Heterohexamer of two PFD-alpha type and four PFD-beta type subunits.</text>
</comment>
<dbReference type="PANTHER" id="PTHR21100">
    <property type="entry name" value="PREFOLDIN SUBUNIT 4"/>
    <property type="match status" value="1"/>
</dbReference>
<dbReference type="GO" id="GO:0005737">
    <property type="term" value="C:cytoplasm"/>
    <property type="evidence" value="ECO:0007669"/>
    <property type="project" value="TreeGrafter"/>
</dbReference>
<evidence type="ECO:0000256" key="2">
    <source>
        <dbReference type="ARBA" id="ARBA00023186"/>
    </source>
</evidence>
<gene>
    <name evidence="7" type="primary">SPOSA6832_03742</name>
</gene>
<feature type="coiled-coil region" evidence="5">
    <location>
        <begin position="29"/>
        <end position="120"/>
    </location>
</feature>
<evidence type="ECO:0000256" key="6">
    <source>
        <dbReference type="SAM" id="MobiDB-lite"/>
    </source>
</evidence>
<dbReference type="CDD" id="cd23165">
    <property type="entry name" value="Prefoldin_4"/>
    <property type="match status" value="1"/>
</dbReference>
<accession>A0A0D6EQY7</accession>
<evidence type="ECO:0000313" key="8">
    <source>
        <dbReference type="Proteomes" id="UP000243876"/>
    </source>
</evidence>
<dbReference type="Pfam" id="PF01920">
    <property type="entry name" value="Prefoldin_2"/>
    <property type="match status" value="1"/>
</dbReference>
<feature type="region of interest" description="Disordered" evidence="6">
    <location>
        <begin position="1"/>
        <end position="21"/>
    </location>
</feature>
<proteinExistence type="inferred from homology"/>
<feature type="compositionally biased region" description="Polar residues" evidence="6">
    <location>
        <begin position="1"/>
        <end position="14"/>
    </location>
</feature>
<evidence type="ECO:0000313" key="7">
    <source>
        <dbReference type="EMBL" id="CEQ41995.1"/>
    </source>
</evidence>
<dbReference type="InterPro" id="IPR002777">
    <property type="entry name" value="PFD_beta-like"/>
</dbReference>
<evidence type="ECO:0000256" key="1">
    <source>
        <dbReference type="ARBA" id="ARBA00008045"/>
    </source>
</evidence>
<keyword evidence="2 4" id="KW-0143">Chaperone</keyword>
<dbReference type="Gene3D" id="1.10.287.370">
    <property type="match status" value="1"/>
</dbReference>
<dbReference type="PIRSF" id="PIRSF016477">
    <property type="entry name" value="Prefoldin_subunit_4"/>
    <property type="match status" value="1"/>
</dbReference>
<dbReference type="InterPro" id="IPR009053">
    <property type="entry name" value="Prefoldin"/>
</dbReference>
<dbReference type="OrthoDB" id="10250441at2759"/>
<dbReference type="EMBL" id="CENE01000019">
    <property type="protein sequence ID" value="CEQ41995.1"/>
    <property type="molecule type" value="Genomic_DNA"/>
</dbReference>
<evidence type="ECO:0000256" key="3">
    <source>
        <dbReference type="ARBA" id="ARBA00024667"/>
    </source>
</evidence>
<keyword evidence="8" id="KW-1185">Reference proteome</keyword>
<comment type="function">
    <text evidence="3 4">Binds specifically to cytosolic chaperonin (c-CPN) and transfers target proteins to it. Binds to nascent polypeptide chain and promotes folding in an environment in which there are many competing pathways for nonnative proteins.</text>
</comment>
<dbReference type="GO" id="GO:0051082">
    <property type="term" value="F:unfolded protein binding"/>
    <property type="evidence" value="ECO:0007669"/>
    <property type="project" value="InterPro"/>
</dbReference>
<evidence type="ECO:0000256" key="5">
    <source>
        <dbReference type="SAM" id="Coils"/>
    </source>
</evidence>
<name>A0A0D6EQY7_SPOSA</name>
<comment type="similarity">
    <text evidence="1 4">Belongs to the prefoldin subunit beta family.</text>
</comment>
<keyword evidence="5" id="KW-0175">Coiled coil</keyword>
<protein>
    <recommendedName>
        <fullName evidence="4">Prefoldin subunit 4</fullName>
    </recommendedName>
</protein>
<dbReference type="AlphaFoldDB" id="A0A0D6EQY7"/>
<organism evidence="7 8">
    <name type="scientific">Sporidiobolus salmonicolor</name>
    <name type="common">Yeast-like fungus</name>
    <name type="synonym">Sporobolomyces salmonicolor</name>
    <dbReference type="NCBI Taxonomy" id="5005"/>
    <lineage>
        <taxon>Eukaryota</taxon>
        <taxon>Fungi</taxon>
        <taxon>Dikarya</taxon>
        <taxon>Basidiomycota</taxon>
        <taxon>Pucciniomycotina</taxon>
        <taxon>Microbotryomycetes</taxon>
        <taxon>Sporidiobolales</taxon>
        <taxon>Sporidiobolaceae</taxon>
        <taxon>Sporobolomyces</taxon>
    </lineage>
</organism>